<organism evidence="1">
    <name type="scientific">Anguilla anguilla</name>
    <name type="common">European freshwater eel</name>
    <name type="synonym">Muraena anguilla</name>
    <dbReference type="NCBI Taxonomy" id="7936"/>
    <lineage>
        <taxon>Eukaryota</taxon>
        <taxon>Metazoa</taxon>
        <taxon>Chordata</taxon>
        <taxon>Craniata</taxon>
        <taxon>Vertebrata</taxon>
        <taxon>Euteleostomi</taxon>
        <taxon>Actinopterygii</taxon>
        <taxon>Neopterygii</taxon>
        <taxon>Teleostei</taxon>
        <taxon>Anguilliformes</taxon>
        <taxon>Anguillidae</taxon>
        <taxon>Anguilla</taxon>
    </lineage>
</organism>
<name>A0A0E9QQ17_ANGAN</name>
<reference evidence="1" key="1">
    <citation type="submission" date="2014-11" db="EMBL/GenBank/DDBJ databases">
        <authorList>
            <person name="Amaro Gonzalez C."/>
        </authorList>
    </citation>
    <scope>NUCLEOTIDE SEQUENCE</scope>
</reference>
<dbReference type="EMBL" id="GBXM01089683">
    <property type="protein sequence ID" value="JAH18894.1"/>
    <property type="molecule type" value="Transcribed_RNA"/>
</dbReference>
<reference evidence="1" key="2">
    <citation type="journal article" date="2015" name="Fish Shellfish Immunol.">
        <title>Early steps in the European eel (Anguilla anguilla)-Vibrio vulnificus interaction in the gills: Role of the RtxA13 toxin.</title>
        <authorList>
            <person name="Callol A."/>
            <person name="Pajuelo D."/>
            <person name="Ebbesson L."/>
            <person name="Teles M."/>
            <person name="MacKenzie S."/>
            <person name="Amaro C."/>
        </authorList>
    </citation>
    <scope>NUCLEOTIDE SEQUENCE</scope>
</reference>
<proteinExistence type="predicted"/>
<evidence type="ECO:0000313" key="1">
    <source>
        <dbReference type="EMBL" id="JAH18894.1"/>
    </source>
</evidence>
<protein>
    <submittedName>
        <fullName evidence="1">Uncharacterized protein</fullName>
    </submittedName>
</protein>
<sequence length="25" mass="2908">MQLTIDDGQLRHPSYPGKYMGLKKM</sequence>
<dbReference type="AlphaFoldDB" id="A0A0E9QQ17"/>
<accession>A0A0E9QQ17</accession>